<organism evidence="1 2">
    <name type="scientific">Kutzneria buriramensis</name>
    <dbReference type="NCBI Taxonomy" id="1045776"/>
    <lineage>
        <taxon>Bacteria</taxon>
        <taxon>Bacillati</taxon>
        <taxon>Actinomycetota</taxon>
        <taxon>Actinomycetes</taxon>
        <taxon>Pseudonocardiales</taxon>
        <taxon>Pseudonocardiaceae</taxon>
        <taxon>Kutzneria</taxon>
    </lineage>
</organism>
<dbReference type="EMBL" id="QUNO01000004">
    <property type="protein sequence ID" value="REH50118.1"/>
    <property type="molecule type" value="Genomic_DNA"/>
</dbReference>
<reference evidence="1 2" key="1">
    <citation type="submission" date="2018-08" db="EMBL/GenBank/DDBJ databases">
        <title>Genomic Encyclopedia of Archaeal and Bacterial Type Strains, Phase II (KMG-II): from individual species to whole genera.</title>
        <authorList>
            <person name="Goeker M."/>
        </authorList>
    </citation>
    <scope>NUCLEOTIDE SEQUENCE [LARGE SCALE GENOMIC DNA]</scope>
    <source>
        <strain evidence="1 2">DSM 45791</strain>
    </source>
</reference>
<gene>
    <name evidence="1" type="ORF">BCF44_104391</name>
</gene>
<comment type="caution">
    <text evidence="1">The sequence shown here is derived from an EMBL/GenBank/DDBJ whole genome shotgun (WGS) entry which is preliminary data.</text>
</comment>
<name>A0A3E0HUL5_9PSEU</name>
<dbReference type="RefSeq" id="WP_116174637.1">
    <property type="nucleotide sequence ID" value="NZ_CP144375.1"/>
</dbReference>
<dbReference type="AlphaFoldDB" id="A0A3E0HUL5"/>
<keyword evidence="2" id="KW-1185">Reference proteome</keyword>
<dbReference type="OrthoDB" id="4559434at2"/>
<accession>A0A3E0HUL5</accession>
<protein>
    <submittedName>
        <fullName evidence="1">Uncharacterized protein</fullName>
    </submittedName>
</protein>
<proteinExistence type="predicted"/>
<sequence length="95" mass="10593">MAVLTVDTLRSVLVAMGCWHRACVIGEAEMCFGIVHDDDGLWRVFWMERGNRNELSEFADEQDACLEYMGRVAGSAKVAEWLVGIGRADLVTKVD</sequence>
<evidence type="ECO:0000313" key="1">
    <source>
        <dbReference type="EMBL" id="REH50118.1"/>
    </source>
</evidence>
<evidence type="ECO:0000313" key="2">
    <source>
        <dbReference type="Proteomes" id="UP000256269"/>
    </source>
</evidence>
<dbReference type="Proteomes" id="UP000256269">
    <property type="component" value="Unassembled WGS sequence"/>
</dbReference>